<evidence type="ECO:0000256" key="4">
    <source>
        <dbReference type="ARBA" id="ARBA00017534"/>
    </source>
</evidence>
<evidence type="ECO:0000256" key="1">
    <source>
        <dbReference type="ARBA" id="ARBA00004232"/>
    </source>
</evidence>
<dbReference type="GO" id="GO:0031965">
    <property type="term" value="C:nuclear membrane"/>
    <property type="evidence" value="ECO:0007669"/>
    <property type="project" value="UniProtKB-SubCell"/>
</dbReference>
<evidence type="ECO:0000313" key="17">
    <source>
        <dbReference type="Proteomes" id="UP000007875"/>
    </source>
</evidence>
<organism evidence="16 17">
    <name type="scientific">Ciona savignyi</name>
    <name type="common">Pacific transparent sea squirt</name>
    <dbReference type="NCBI Taxonomy" id="51511"/>
    <lineage>
        <taxon>Eukaryota</taxon>
        <taxon>Metazoa</taxon>
        <taxon>Chordata</taxon>
        <taxon>Tunicata</taxon>
        <taxon>Ascidiacea</taxon>
        <taxon>Phlebobranchia</taxon>
        <taxon>Cionidae</taxon>
        <taxon>Ciona</taxon>
    </lineage>
</organism>
<dbReference type="Proteomes" id="UP000007875">
    <property type="component" value="Unassembled WGS sequence"/>
</dbReference>
<evidence type="ECO:0000256" key="3">
    <source>
        <dbReference type="ARBA" id="ARBA00005760"/>
    </source>
</evidence>
<keyword evidence="8" id="KW-0653">Protein transport</keyword>
<keyword evidence="11" id="KW-0906">Nuclear pore complex</keyword>
<dbReference type="GeneTree" id="ENSGT00390000014590"/>
<reference evidence="17" key="1">
    <citation type="submission" date="2003-08" db="EMBL/GenBank/DDBJ databases">
        <authorList>
            <person name="Birren B."/>
            <person name="Nusbaum C."/>
            <person name="Abebe A."/>
            <person name="Abouelleil A."/>
            <person name="Adekoya E."/>
            <person name="Ait-zahra M."/>
            <person name="Allen N."/>
            <person name="Allen T."/>
            <person name="An P."/>
            <person name="Anderson M."/>
            <person name="Anderson S."/>
            <person name="Arachchi H."/>
            <person name="Armbruster J."/>
            <person name="Bachantsang P."/>
            <person name="Baldwin J."/>
            <person name="Barry A."/>
            <person name="Bayul T."/>
            <person name="Blitshsteyn B."/>
            <person name="Bloom T."/>
            <person name="Blye J."/>
            <person name="Boguslavskiy L."/>
            <person name="Borowsky M."/>
            <person name="Boukhgalter B."/>
            <person name="Brunache A."/>
            <person name="Butler J."/>
            <person name="Calixte N."/>
            <person name="Calvo S."/>
            <person name="Camarata J."/>
            <person name="Campo K."/>
            <person name="Chang J."/>
            <person name="Cheshatsang Y."/>
            <person name="Citroen M."/>
            <person name="Collymore A."/>
            <person name="Considine T."/>
            <person name="Cook A."/>
            <person name="Cooke P."/>
            <person name="Corum B."/>
            <person name="Cuomo C."/>
            <person name="David R."/>
            <person name="Dawoe T."/>
            <person name="Degray S."/>
            <person name="Dodge S."/>
            <person name="Dooley K."/>
            <person name="Dorje P."/>
            <person name="Dorjee K."/>
            <person name="Dorris L."/>
            <person name="Duffey N."/>
            <person name="Dupes A."/>
            <person name="Elkins T."/>
            <person name="Engels R."/>
            <person name="Erickson J."/>
            <person name="Farina A."/>
            <person name="Faro S."/>
            <person name="Ferreira P."/>
            <person name="Fischer H."/>
            <person name="Fitzgerald M."/>
            <person name="Foley K."/>
            <person name="Gage D."/>
            <person name="Galagan J."/>
            <person name="Gearin G."/>
            <person name="Gnerre S."/>
            <person name="Gnirke A."/>
            <person name="Goyette A."/>
            <person name="Graham J."/>
            <person name="Grandbois E."/>
            <person name="Gyaltsen K."/>
            <person name="Hafez N."/>
            <person name="Hagopian D."/>
            <person name="Hagos B."/>
            <person name="Hall J."/>
            <person name="Hatcher B."/>
            <person name="Heller A."/>
            <person name="Higgins H."/>
            <person name="Honan T."/>
            <person name="Horn A."/>
            <person name="Houde N."/>
            <person name="Hughes L."/>
            <person name="Hulme W."/>
            <person name="Husby E."/>
            <person name="Iliev I."/>
            <person name="Jaffe D."/>
            <person name="Jones C."/>
            <person name="Kamal M."/>
            <person name="Kamat A."/>
            <person name="Kamvysselis M."/>
            <person name="Karlsson E."/>
            <person name="Kells C."/>
            <person name="Kieu A."/>
            <person name="Kisner P."/>
            <person name="Kodira C."/>
            <person name="Kulbokas E."/>
            <person name="Labutti K."/>
            <person name="Lama D."/>
            <person name="Landers T."/>
            <person name="Leger J."/>
            <person name="Levine S."/>
            <person name="Lewis D."/>
            <person name="Lewis T."/>
            <person name="Lindblad-toh K."/>
            <person name="Liu X."/>
            <person name="Lokyitsang T."/>
            <person name="Lokyitsang Y."/>
            <person name="Lucien O."/>
            <person name="Lui A."/>
            <person name="Ma L.J."/>
            <person name="Mabbitt R."/>
            <person name="Macdonald J."/>
            <person name="Maclean C."/>
            <person name="Major J."/>
            <person name="Manning J."/>
            <person name="Marabella R."/>
            <person name="Maru K."/>
            <person name="Matthews C."/>
            <person name="Mauceli E."/>
            <person name="Mccarthy M."/>
            <person name="Mcdonough S."/>
            <person name="Mcghee T."/>
            <person name="Meldrim J."/>
            <person name="Meneus L."/>
            <person name="Mesirov J."/>
            <person name="Mihalev A."/>
            <person name="Mihova T."/>
            <person name="Mikkelsen T."/>
            <person name="Mlenga V."/>
            <person name="Moru K."/>
            <person name="Mozes J."/>
            <person name="Mulrain L."/>
            <person name="Munson G."/>
            <person name="Naylor J."/>
            <person name="Newes C."/>
            <person name="Nguyen C."/>
            <person name="Nguyen N."/>
            <person name="Nguyen T."/>
            <person name="Nicol R."/>
            <person name="Nielsen C."/>
            <person name="Nizzari M."/>
            <person name="Norbu C."/>
            <person name="Norbu N."/>
            <person name="O'donnell P."/>
            <person name="Okoawo O."/>
            <person name="O'leary S."/>
            <person name="Omotosho B."/>
            <person name="O'neill K."/>
            <person name="Osman S."/>
            <person name="Parker S."/>
            <person name="Perrin D."/>
            <person name="Phunkhang P."/>
            <person name="Piqani B."/>
            <person name="Purcell S."/>
            <person name="Rachupka T."/>
            <person name="Ramasamy U."/>
            <person name="Rameau R."/>
            <person name="Ray V."/>
            <person name="Raymond C."/>
            <person name="Retta R."/>
            <person name="Richardson S."/>
            <person name="Rise C."/>
            <person name="Rodriguez J."/>
            <person name="Rogers J."/>
            <person name="Rogov P."/>
            <person name="Rutman M."/>
            <person name="Schupbach R."/>
            <person name="Seaman C."/>
            <person name="Settipalli S."/>
            <person name="Sharpe T."/>
            <person name="Sheridan J."/>
            <person name="Sherpa N."/>
            <person name="Shi J."/>
            <person name="Smirnov S."/>
            <person name="Smith C."/>
            <person name="Sougnez C."/>
            <person name="Spencer B."/>
            <person name="Stalker J."/>
            <person name="Stange-thomann N."/>
            <person name="Stavropoulos S."/>
            <person name="Stetson K."/>
            <person name="Stone C."/>
            <person name="Stone S."/>
            <person name="Stubbs M."/>
            <person name="Talamas J."/>
            <person name="Tchuinga P."/>
            <person name="Tenzing P."/>
            <person name="Tesfaye S."/>
            <person name="Theodore J."/>
            <person name="Thoulutsang Y."/>
            <person name="Topham K."/>
            <person name="Towey S."/>
            <person name="Tsamla T."/>
            <person name="Tsomo N."/>
            <person name="Vallee D."/>
            <person name="Vassiliev H."/>
            <person name="Venkataraman V."/>
            <person name="Vinson J."/>
            <person name="Vo A."/>
            <person name="Wade C."/>
            <person name="Wang S."/>
            <person name="Wangchuk T."/>
            <person name="Wangdi T."/>
            <person name="Whittaker C."/>
            <person name="Wilkinson J."/>
            <person name="Wu Y."/>
            <person name="Wyman D."/>
            <person name="Yadav S."/>
            <person name="Yang S."/>
            <person name="Yang X."/>
            <person name="Yeager S."/>
            <person name="Yee E."/>
            <person name="Young G."/>
            <person name="Zainoun J."/>
            <person name="Zembeck L."/>
            <person name="Zimmer A."/>
            <person name="Zody M."/>
            <person name="Lander E."/>
        </authorList>
    </citation>
    <scope>NUCLEOTIDE SEQUENCE [LARGE SCALE GENOMIC DNA]</scope>
</reference>
<keyword evidence="17" id="KW-1185">Reference proteome</keyword>
<dbReference type="InParanoid" id="H2YNY6"/>
<keyword evidence="5" id="KW-0813">Transport</keyword>
<protein>
    <recommendedName>
        <fullName evidence="4">Nucleoporin NDC1</fullName>
    </recommendedName>
    <alternativeName>
        <fullName evidence="15">Transmembrane protein 48</fullName>
    </alternativeName>
</protein>
<proteinExistence type="inferred from homology"/>
<dbReference type="GO" id="GO:0030674">
    <property type="term" value="F:protein-macromolecule adaptor activity"/>
    <property type="evidence" value="ECO:0007669"/>
    <property type="project" value="TreeGrafter"/>
</dbReference>
<comment type="similarity">
    <text evidence="3">Belongs to the NDC1 family.</text>
</comment>
<dbReference type="PANTHER" id="PTHR13269:SF6">
    <property type="entry name" value="NUCLEOPORIN NDC1"/>
    <property type="match status" value="1"/>
</dbReference>
<evidence type="ECO:0000256" key="9">
    <source>
        <dbReference type="ARBA" id="ARBA00022989"/>
    </source>
</evidence>
<evidence type="ECO:0000256" key="14">
    <source>
        <dbReference type="ARBA" id="ARBA00025441"/>
    </source>
</evidence>
<sequence>MANLYSDHNIHRWAIRSLASLSAASLAEDDYGVVQRRLHQVLNVLLDLLITLEKNGKVLPSLSFAAAGKMLREQQSIKCETISAIYRITDTFSNQLESIPVDAEFRRKLRSFVDHQE</sequence>
<dbReference type="GO" id="GO:0051028">
    <property type="term" value="P:mRNA transport"/>
    <property type="evidence" value="ECO:0007669"/>
    <property type="project" value="UniProtKB-KW"/>
</dbReference>
<keyword evidence="10" id="KW-0811">Translocation</keyword>
<dbReference type="STRING" id="51511.ENSCSAVP00000007044"/>
<reference evidence="16" key="3">
    <citation type="submission" date="2025-09" db="UniProtKB">
        <authorList>
            <consortium name="Ensembl"/>
        </authorList>
    </citation>
    <scope>IDENTIFICATION</scope>
</reference>
<keyword evidence="12" id="KW-0472">Membrane</keyword>
<dbReference type="PANTHER" id="PTHR13269">
    <property type="entry name" value="NUCLEOPORIN NDC1"/>
    <property type="match status" value="1"/>
</dbReference>
<dbReference type="eggNOG" id="KOG4358">
    <property type="taxonomic scope" value="Eukaryota"/>
</dbReference>
<dbReference type="Ensembl" id="ENSCSAVT00000007134.1">
    <property type="protein sequence ID" value="ENSCSAVP00000007044.1"/>
    <property type="gene ID" value="ENSCSAVG00000004211.1"/>
</dbReference>
<dbReference type="GO" id="GO:0006999">
    <property type="term" value="P:nuclear pore organization"/>
    <property type="evidence" value="ECO:0007669"/>
    <property type="project" value="TreeGrafter"/>
</dbReference>
<evidence type="ECO:0000313" key="16">
    <source>
        <dbReference type="Ensembl" id="ENSCSAVP00000007044.1"/>
    </source>
</evidence>
<keyword evidence="9" id="KW-1133">Transmembrane helix</keyword>
<dbReference type="OMA" id="HNIHRWA"/>
<name>H2YNY6_CIOSA</name>
<evidence type="ECO:0000256" key="5">
    <source>
        <dbReference type="ARBA" id="ARBA00022448"/>
    </source>
</evidence>
<evidence type="ECO:0000256" key="10">
    <source>
        <dbReference type="ARBA" id="ARBA00023010"/>
    </source>
</evidence>
<dbReference type="AlphaFoldDB" id="H2YNY6"/>
<evidence type="ECO:0000256" key="12">
    <source>
        <dbReference type="ARBA" id="ARBA00023136"/>
    </source>
</evidence>
<evidence type="ECO:0000256" key="6">
    <source>
        <dbReference type="ARBA" id="ARBA00022692"/>
    </source>
</evidence>
<dbReference type="InterPro" id="IPR019049">
    <property type="entry name" value="Nucleoporin_prot_Ndc1/Nup"/>
</dbReference>
<keyword evidence="6" id="KW-0812">Transmembrane</keyword>
<dbReference type="GO" id="GO:0070762">
    <property type="term" value="C:nuclear pore transmembrane ring"/>
    <property type="evidence" value="ECO:0007669"/>
    <property type="project" value="TreeGrafter"/>
</dbReference>
<evidence type="ECO:0000256" key="2">
    <source>
        <dbReference type="ARBA" id="ARBA00004567"/>
    </source>
</evidence>
<accession>H2YNY6</accession>
<comment type="subcellular location">
    <subcellularLocation>
        <location evidence="1">Nucleus membrane</location>
        <topology evidence="1">Multi-pass membrane protein</topology>
    </subcellularLocation>
    <subcellularLocation>
        <location evidence="2">Nucleus</location>
        <location evidence="2">Nuclear pore complex</location>
    </subcellularLocation>
</comment>
<evidence type="ECO:0000256" key="11">
    <source>
        <dbReference type="ARBA" id="ARBA00023132"/>
    </source>
</evidence>
<dbReference type="Pfam" id="PF09531">
    <property type="entry name" value="Ndc1_Nup"/>
    <property type="match status" value="1"/>
</dbReference>
<dbReference type="HOGENOM" id="CLU_2084013_0_0_1"/>
<evidence type="ECO:0000256" key="7">
    <source>
        <dbReference type="ARBA" id="ARBA00022816"/>
    </source>
</evidence>
<keyword evidence="13" id="KW-0539">Nucleus</keyword>
<dbReference type="GO" id="GO:0015031">
    <property type="term" value="P:protein transport"/>
    <property type="evidence" value="ECO:0007669"/>
    <property type="project" value="UniProtKB-KW"/>
</dbReference>
<evidence type="ECO:0000256" key="15">
    <source>
        <dbReference type="ARBA" id="ARBA00031201"/>
    </source>
</evidence>
<evidence type="ECO:0000256" key="8">
    <source>
        <dbReference type="ARBA" id="ARBA00022927"/>
    </source>
</evidence>
<comment type="function">
    <text evidence="14">Component of the nuclear pore complex (NPC), which plays a key role in de novo assembly and insertion of NPC in the nuclear envelope. Required for NPC and nuclear envelope assembly, possibly by forming a link between the nuclear envelope membrane and soluble nucleoporins, thereby anchoring the NPC in the membrane.</text>
</comment>
<keyword evidence="7" id="KW-0509">mRNA transport</keyword>
<reference evidence="16" key="2">
    <citation type="submission" date="2025-08" db="UniProtKB">
        <authorList>
            <consortium name="Ensembl"/>
        </authorList>
    </citation>
    <scope>IDENTIFICATION</scope>
</reference>
<evidence type="ECO:0000256" key="13">
    <source>
        <dbReference type="ARBA" id="ARBA00023242"/>
    </source>
</evidence>